<keyword evidence="1" id="KW-0472">Membrane</keyword>
<gene>
    <name evidence="4" type="ORF">J0A69_05695</name>
</gene>
<dbReference type="Pfam" id="PF07813">
    <property type="entry name" value="LTXXQ"/>
    <property type="match status" value="1"/>
</dbReference>
<evidence type="ECO:0000256" key="1">
    <source>
        <dbReference type="PROSITE-ProRule" id="PRU01360"/>
    </source>
</evidence>
<dbReference type="Gene3D" id="1.20.120.1490">
    <property type="match status" value="1"/>
</dbReference>
<evidence type="ECO:0000313" key="5">
    <source>
        <dbReference type="Proteomes" id="UP000664480"/>
    </source>
</evidence>
<feature type="chain" id="PRO_5046110214" evidence="3">
    <location>
        <begin position="19"/>
        <end position="266"/>
    </location>
</feature>
<name>A0ABS3CCU5_9BACT</name>
<keyword evidence="1" id="KW-0998">Cell outer membrane</keyword>
<dbReference type="InterPro" id="IPR012899">
    <property type="entry name" value="LTXXQ"/>
</dbReference>
<keyword evidence="1" id="KW-0812">Transmembrane</keyword>
<keyword evidence="3" id="KW-0732">Signal</keyword>
<sequence length="266" mass="29542">MKHVLFLFLVLSAGIAQGQVATTFGQGQDLFQRNLYSADKVMDMREELDLTDAQVANIKKAYSKNAGEFSTIKWDLDEATTKLKNLLNLSKIDQAAVQKQMDVVLNLENKLKKMQLDNLVAIKNELTEEQQKILQKNSFFIVRDQGSSMSVRGYATTSDAANSLIASKYRVGQPGYAVTWDSDKVSQGKGSSSPDVSVYVAGVNEDEAPLFYIDTKDGMKQVKDFKNIDPKDIQSMEVLKGEKAIEKFGKKAENGAIVIKLKNDPK</sequence>
<protein>
    <submittedName>
        <fullName evidence="4">Uncharacterized protein</fullName>
    </submittedName>
</protein>
<evidence type="ECO:0000313" key="4">
    <source>
        <dbReference type="EMBL" id="MBN7814911.1"/>
    </source>
</evidence>
<feature type="coiled-coil region" evidence="2">
    <location>
        <begin position="97"/>
        <end position="136"/>
    </location>
</feature>
<reference evidence="4 5" key="1">
    <citation type="submission" date="2021-03" db="EMBL/GenBank/DDBJ databases">
        <title>novel species isolated from a fishpond in China.</title>
        <authorList>
            <person name="Lu H."/>
            <person name="Cai Z."/>
        </authorList>
    </citation>
    <scope>NUCLEOTIDE SEQUENCE [LARGE SCALE GENOMIC DNA]</scope>
    <source>
        <strain evidence="4 5">YJ13C</strain>
    </source>
</reference>
<dbReference type="InterPro" id="IPR037066">
    <property type="entry name" value="Plug_dom_sf"/>
</dbReference>
<keyword evidence="2" id="KW-0175">Coiled coil</keyword>
<evidence type="ECO:0000256" key="3">
    <source>
        <dbReference type="SAM" id="SignalP"/>
    </source>
</evidence>
<feature type="signal peptide" evidence="3">
    <location>
        <begin position="1"/>
        <end position="18"/>
    </location>
</feature>
<keyword evidence="1" id="KW-0813">Transport</keyword>
<dbReference type="PROSITE" id="PS52016">
    <property type="entry name" value="TONB_DEPENDENT_REC_3"/>
    <property type="match status" value="1"/>
</dbReference>
<keyword evidence="5" id="KW-1185">Reference proteome</keyword>
<keyword evidence="1" id="KW-1134">Transmembrane beta strand</keyword>
<dbReference type="RefSeq" id="WP_206585553.1">
    <property type="nucleotide sequence ID" value="NZ_JAFKCU010000001.1"/>
</dbReference>
<comment type="subcellular location">
    <subcellularLocation>
        <location evidence="1">Cell outer membrane</location>
        <topology evidence="1">Multi-pass membrane protein</topology>
    </subcellularLocation>
</comment>
<dbReference type="Gene3D" id="2.170.130.10">
    <property type="entry name" value="TonB-dependent receptor, plug domain"/>
    <property type="match status" value="1"/>
</dbReference>
<dbReference type="Proteomes" id="UP000664480">
    <property type="component" value="Unassembled WGS sequence"/>
</dbReference>
<proteinExistence type="inferred from homology"/>
<organism evidence="4 5">
    <name type="scientific">Algoriphagus pacificus</name>
    <dbReference type="NCBI Taxonomy" id="2811234"/>
    <lineage>
        <taxon>Bacteria</taxon>
        <taxon>Pseudomonadati</taxon>
        <taxon>Bacteroidota</taxon>
        <taxon>Cytophagia</taxon>
        <taxon>Cytophagales</taxon>
        <taxon>Cyclobacteriaceae</taxon>
        <taxon>Algoriphagus</taxon>
    </lineage>
</organism>
<evidence type="ECO:0000256" key="2">
    <source>
        <dbReference type="SAM" id="Coils"/>
    </source>
</evidence>
<dbReference type="InterPro" id="IPR039426">
    <property type="entry name" value="TonB-dep_rcpt-like"/>
</dbReference>
<accession>A0ABS3CCU5</accession>
<comment type="caution">
    <text evidence="4">The sequence shown here is derived from an EMBL/GenBank/DDBJ whole genome shotgun (WGS) entry which is preliminary data.</text>
</comment>
<comment type="similarity">
    <text evidence="1">Belongs to the TonB-dependent receptor family.</text>
</comment>
<dbReference type="EMBL" id="JAFKCU010000001">
    <property type="protein sequence ID" value="MBN7814911.1"/>
    <property type="molecule type" value="Genomic_DNA"/>
</dbReference>